<evidence type="ECO:0000313" key="3">
    <source>
        <dbReference type="Proteomes" id="UP000612055"/>
    </source>
</evidence>
<organism evidence="2 3">
    <name type="scientific">Edaphochlamys debaryana</name>
    <dbReference type="NCBI Taxonomy" id="47281"/>
    <lineage>
        <taxon>Eukaryota</taxon>
        <taxon>Viridiplantae</taxon>
        <taxon>Chlorophyta</taxon>
        <taxon>core chlorophytes</taxon>
        <taxon>Chlorophyceae</taxon>
        <taxon>CS clade</taxon>
        <taxon>Chlamydomonadales</taxon>
        <taxon>Chlamydomonadales incertae sedis</taxon>
        <taxon>Edaphochlamys</taxon>
    </lineage>
</organism>
<protein>
    <submittedName>
        <fullName evidence="2">Uncharacterized protein</fullName>
    </submittedName>
</protein>
<dbReference type="AlphaFoldDB" id="A0A835Y671"/>
<proteinExistence type="predicted"/>
<evidence type="ECO:0000313" key="2">
    <source>
        <dbReference type="EMBL" id="KAG2495899.1"/>
    </source>
</evidence>
<gene>
    <name evidence="2" type="ORF">HYH03_006137</name>
</gene>
<sequence>MRPKDRLGLAAEDAHTYNKLYASTQGTDVWNRLVSDATVRQSMSRTVPPHQDGQAQIRYSYKNSGFDSNTNPAVYTHNTFKAGHYEYGVPIEAQHPITAARFKAKHPMEFMQQIRPDTETTSQSLRMLGTYEADFSHADRMGIFIPHMCPGGKPAYHPDVTTGGFGMSPTLPRRGLGDSLQDGRNLK</sequence>
<dbReference type="OrthoDB" id="545101at2759"/>
<dbReference type="Proteomes" id="UP000612055">
    <property type="component" value="Unassembled WGS sequence"/>
</dbReference>
<reference evidence="2" key="1">
    <citation type="journal article" date="2020" name="bioRxiv">
        <title>Comparative genomics of Chlamydomonas.</title>
        <authorList>
            <person name="Craig R.J."/>
            <person name="Hasan A.R."/>
            <person name="Ness R.W."/>
            <person name="Keightley P.D."/>
        </authorList>
    </citation>
    <scope>NUCLEOTIDE SEQUENCE</scope>
    <source>
        <strain evidence="2">CCAP 11/70</strain>
    </source>
</reference>
<accession>A0A835Y671</accession>
<evidence type="ECO:0000256" key="1">
    <source>
        <dbReference type="SAM" id="MobiDB-lite"/>
    </source>
</evidence>
<keyword evidence="3" id="KW-1185">Reference proteome</keyword>
<feature type="region of interest" description="Disordered" evidence="1">
    <location>
        <begin position="163"/>
        <end position="187"/>
    </location>
</feature>
<name>A0A835Y671_9CHLO</name>
<dbReference type="EMBL" id="JAEHOE010000022">
    <property type="protein sequence ID" value="KAG2495899.1"/>
    <property type="molecule type" value="Genomic_DNA"/>
</dbReference>
<comment type="caution">
    <text evidence="2">The sequence shown here is derived from an EMBL/GenBank/DDBJ whole genome shotgun (WGS) entry which is preliminary data.</text>
</comment>